<comment type="subcellular location">
    <subcellularLocation>
        <location evidence="2">Nucleus</location>
    </subcellularLocation>
</comment>
<sequence>MQPFYCPLDDGKAMCIRPDIMETDEILEFPEYSKEQSIYLGIRNTIIALWNINPNEWLTPKRCERFLICRGLVRVLVVREAQRILTFLTHKGVVNYGILHIPPHCRMRRFETLRVAVVGAGVSGLSAAQHLQNLGAEVTVLEAKDVIGGRICDDFSLGVAFGLGGQLITGVINNPFCVMCIQAGIPFRTLNDECPLLDETDGEIVPTLIDKRIDFHFNAMLDAVEYWRNKSTDDIALETALTTMHRLFLKQSGVMLSAAEQRLLNFHLSNLEYSCGSPLRQVSAMHWDQNEKFAQFAGKHALLPDGCSIIVDKLSCGINVIKSCAVNF</sequence>
<dbReference type="SUPFAM" id="SSF46689">
    <property type="entry name" value="Homeodomain-like"/>
    <property type="match status" value="1"/>
</dbReference>
<dbReference type="EMBL" id="UZAM01011837">
    <property type="protein sequence ID" value="VDP18494.1"/>
    <property type="molecule type" value="Genomic_DNA"/>
</dbReference>
<evidence type="ECO:0000313" key="10">
    <source>
        <dbReference type="WBParaSite" id="SBAD_0000898101-mRNA-1"/>
    </source>
</evidence>
<dbReference type="AlphaFoldDB" id="A0A183IYH0"/>
<dbReference type="Pfam" id="PF01593">
    <property type="entry name" value="Amino_oxidase"/>
    <property type="match status" value="1"/>
</dbReference>
<dbReference type="Gene3D" id="1.10.10.10">
    <property type="entry name" value="Winged helix-like DNA-binding domain superfamily/Winged helix DNA-binding domain"/>
    <property type="match status" value="1"/>
</dbReference>
<dbReference type="InterPro" id="IPR036188">
    <property type="entry name" value="FAD/NAD-bd_sf"/>
</dbReference>
<evidence type="ECO:0000259" key="7">
    <source>
        <dbReference type="PROSITE" id="PS50934"/>
    </source>
</evidence>
<dbReference type="GO" id="GO:0140682">
    <property type="term" value="F:FAD-dependent H3K4me/H3K4me3 demethylase activity"/>
    <property type="evidence" value="ECO:0007669"/>
    <property type="project" value="UniProtKB-ARBA"/>
</dbReference>
<dbReference type="InterPro" id="IPR036388">
    <property type="entry name" value="WH-like_DNA-bd_sf"/>
</dbReference>
<dbReference type="OrthoDB" id="2219495at2759"/>
<dbReference type="Pfam" id="PF04433">
    <property type="entry name" value="SWIRM"/>
    <property type="match status" value="1"/>
</dbReference>
<dbReference type="SUPFAM" id="SSF51905">
    <property type="entry name" value="FAD/NAD(P)-binding domain"/>
    <property type="match status" value="1"/>
</dbReference>
<evidence type="ECO:0000256" key="5">
    <source>
        <dbReference type="ARBA" id="ARBA00022827"/>
    </source>
</evidence>
<dbReference type="PRINTS" id="PR00419">
    <property type="entry name" value="ADXRDTASE"/>
</dbReference>
<keyword evidence="9" id="KW-1185">Reference proteome</keyword>
<dbReference type="InterPro" id="IPR009057">
    <property type="entry name" value="Homeodomain-like_sf"/>
</dbReference>
<dbReference type="WBParaSite" id="SBAD_0000898101-mRNA-1">
    <property type="protein sequence ID" value="SBAD_0000898101-mRNA-1"/>
    <property type="gene ID" value="SBAD_0000898101"/>
</dbReference>
<proteinExistence type="inferred from homology"/>
<dbReference type="InterPro" id="IPR002937">
    <property type="entry name" value="Amino_oxidase"/>
</dbReference>
<dbReference type="Proteomes" id="UP000270296">
    <property type="component" value="Unassembled WGS sequence"/>
</dbReference>
<evidence type="ECO:0000256" key="3">
    <source>
        <dbReference type="ARBA" id="ARBA00005995"/>
    </source>
</evidence>
<dbReference type="InterPro" id="IPR007526">
    <property type="entry name" value="SWIRM"/>
</dbReference>
<dbReference type="InterPro" id="IPR050281">
    <property type="entry name" value="Flavin_monoamine_oxidase"/>
</dbReference>
<dbReference type="GO" id="GO:0005634">
    <property type="term" value="C:nucleus"/>
    <property type="evidence" value="ECO:0007669"/>
    <property type="project" value="UniProtKB-SubCell"/>
</dbReference>
<accession>A0A183IYH0</accession>
<dbReference type="PROSITE" id="PS50934">
    <property type="entry name" value="SWIRM"/>
    <property type="match status" value="1"/>
</dbReference>
<feature type="domain" description="SWIRM" evidence="7">
    <location>
        <begin position="7"/>
        <end position="105"/>
    </location>
</feature>
<name>A0A183IYH0_9BILA</name>
<evidence type="ECO:0000256" key="2">
    <source>
        <dbReference type="ARBA" id="ARBA00004123"/>
    </source>
</evidence>
<keyword evidence="6" id="KW-0560">Oxidoreductase</keyword>
<organism evidence="10">
    <name type="scientific">Soboliphyme baturini</name>
    <dbReference type="NCBI Taxonomy" id="241478"/>
    <lineage>
        <taxon>Eukaryota</taxon>
        <taxon>Metazoa</taxon>
        <taxon>Ecdysozoa</taxon>
        <taxon>Nematoda</taxon>
        <taxon>Enoplea</taxon>
        <taxon>Dorylaimia</taxon>
        <taxon>Dioctophymatida</taxon>
        <taxon>Dioctophymatoidea</taxon>
        <taxon>Soboliphymatidae</taxon>
        <taxon>Soboliphyme</taxon>
    </lineage>
</organism>
<reference evidence="8 9" key="2">
    <citation type="submission" date="2018-11" db="EMBL/GenBank/DDBJ databases">
        <authorList>
            <consortium name="Pathogen Informatics"/>
        </authorList>
    </citation>
    <scope>NUCLEOTIDE SEQUENCE [LARGE SCALE GENOMIC DNA]</scope>
</reference>
<protein>
    <submittedName>
        <fullName evidence="10">SWIRM domain-containing protein</fullName>
    </submittedName>
</protein>
<keyword evidence="5" id="KW-0274">FAD</keyword>
<evidence type="ECO:0000313" key="8">
    <source>
        <dbReference type="EMBL" id="VDP18494.1"/>
    </source>
</evidence>
<dbReference type="PANTHER" id="PTHR10742:SF410">
    <property type="entry name" value="LYSINE-SPECIFIC HISTONE DEMETHYLASE 2"/>
    <property type="match status" value="1"/>
</dbReference>
<dbReference type="PANTHER" id="PTHR10742">
    <property type="entry name" value="FLAVIN MONOAMINE OXIDASE"/>
    <property type="match status" value="1"/>
</dbReference>
<comment type="cofactor">
    <cofactor evidence="1">
        <name>FAD</name>
        <dbReference type="ChEBI" id="CHEBI:57692"/>
    </cofactor>
</comment>
<evidence type="ECO:0000256" key="4">
    <source>
        <dbReference type="ARBA" id="ARBA00022630"/>
    </source>
</evidence>
<evidence type="ECO:0000256" key="6">
    <source>
        <dbReference type="ARBA" id="ARBA00023002"/>
    </source>
</evidence>
<comment type="similarity">
    <text evidence="3">Belongs to the flavin monoamine oxidase family.</text>
</comment>
<evidence type="ECO:0000313" key="9">
    <source>
        <dbReference type="Proteomes" id="UP000270296"/>
    </source>
</evidence>
<keyword evidence="4" id="KW-0285">Flavoprotein</keyword>
<dbReference type="Gene3D" id="3.50.50.60">
    <property type="entry name" value="FAD/NAD(P)-binding domain"/>
    <property type="match status" value="1"/>
</dbReference>
<evidence type="ECO:0000256" key="1">
    <source>
        <dbReference type="ARBA" id="ARBA00001974"/>
    </source>
</evidence>
<gene>
    <name evidence="8" type="ORF">SBAD_LOCUS8668</name>
</gene>
<reference evidence="10" key="1">
    <citation type="submission" date="2016-06" db="UniProtKB">
        <authorList>
            <consortium name="WormBaseParasite"/>
        </authorList>
    </citation>
    <scope>IDENTIFICATION</scope>
</reference>